<sequence length="240" mass="26556">MGRGEAGTTRPPTKARTEVVDCKPIPVFGSAMAAGTPPMPRRKQNGLQARATSDHVPRTRREGFPIWFLAVFGAVVFASETTKATKARASSLLRSVRAGALRVRDRLLDGRELARENARLRRENARLRAEAEAARKLGEAVERDFKRREEEWRERVSSSAPSVRSESDYLQENVARLRSEAIASSPVQSPRKSAFERPRSKKNAPPGSTSPLRDKLVKIEDGVGTPPSPQSPRRLGEPGW</sequence>
<feature type="region of interest" description="Disordered" evidence="2">
    <location>
        <begin position="30"/>
        <end position="56"/>
    </location>
</feature>
<evidence type="ECO:0000313" key="4">
    <source>
        <dbReference type="Proteomes" id="UP001472866"/>
    </source>
</evidence>
<proteinExistence type="predicted"/>
<protein>
    <submittedName>
        <fullName evidence="3">Uncharacterized protein</fullName>
    </submittedName>
</protein>
<accession>A0AAX4PCN5</accession>
<dbReference type="EMBL" id="CP151508">
    <property type="protein sequence ID" value="WZN63998.1"/>
    <property type="molecule type" value="Genomic_DNA"/>
</dbReference>
<evidence type="ECO:0000313" key="3">
    <source>
        <dbReference type="EMBL" id="WZN63998.1"/>
    </source>
</evidence>
<gene>
    <name evidence="3" type="ORF">HKI87_08g55520</name>
</gene>
<name>A0AAX4PCN5_9CHLO</name>
<dbReference type="AlphaFoldDB" id="A0AAX4PCN5"/>
<dbReference type="Proteomes" id="UP001472866">
    <property type="component" value="Chromosome 08"/>
</dbReference>
<evidence type="ECO:0000256" key="2">
    <source>
        <dbReference type="SAM" id="MobiDB-lite"/>
    </source>
</evidence>
<feature type="compositionally biased region" description="Basic and acidic residues" evidence="2">
    <location>
        <begin position="212"/>
        <end position="221"/>
    </location>
</feature>
<organism evidence="3 4">
    <name type="scientific">Chloropicon roscoffensis</name>
    <dbReference type="NCBI Taxonomy" id="1461544"/>
    <lineage>
        <taxon>Eukaryota</taxon>
        <taxon>Viridiplantae</taxon>
        <taxon>Chlorophyta</taxon>
        <taxon>Chloropicophyceae</taxon>
        <taxon>Chloropicales</taxon>
        <taxon>Chloropicaceae</taxon>
        <taxon>Chloropicon</taxon>
    </lineage>
</organism>
<feature type="coiled-coil region" evidence="1">
    <location>
        <begin position="110"/>
        <end position="144"/>
    </location>
</feature>
<keyword evidence="1" id="KW-0175">Coiled coil</keyword>
<evidence type="ECO:0000256" key="1">
    <source>
        <dbReference type="SAM" id="Coils"/>
    </source>
</evidence>
<feature type="region of interest" description="Disordered" evidence="2">
    <location>
        <begin position="180"/>
        <end position="240"/>
    </location>
</feature>
<reference evidence="3 4" key="1">
    <citation type="submission" date="2024-03" db="EMBL/GenBank/DDBJ databases">
        <title>Complete genome sequence of the green alga Chloropicon roscoffensis RCC1871.</title>
        <authorList>
            <person name="Lemieux C."/>
            <person name="Pombert J.-F."/>
            <person name="Otis C."/>
            <person name="Turmel M."/>
        </authorList>
    </citation>
    <scope>NUCLEOTIDE SEQUENCE [LARGE SCALE GENOMIC DNA]</scope>
    <source>
        <strain evidence="3 4">RCC1871</strain>
    </source>
</reference>
<keyword evidence="4" id="KW-1185">Reference proteome</keyword>